<sequence length="140" mass="15108">FAEIESFSVADLPSDMTVYPQEYKLNCTKIGFNRYDISMSIGNTALASYTNCDDNNNNNNPCPGIELVSSTNTLRYTVDITWDGTTVSSGSVSQSTTGDHMYQCVLEVPNQPTRTLPATAPSSLTEVSKTAPLSLSVGLH</sequence>
<proteinExistence type="predicted"/>
<reference evidence="1" key="1">
    <citation type="submission" date="2017-05" db="UniProtKB">
        <authorList>
            <consortium name="EnsemblMetazoa"/>
        </authorList>
    </citation>
    <scope>IDENTIFICATION</scope>
</reference>
<dbReference type="InParanoid" id="A0A1X7SYS1"/>
<accession>A0A1X7SYS1</accession>
<protein>
    <submittedName>
        <fullName evidence="1">Uncharacterized protein</fullName>
    </submittedName>
</protein>
<organism evidence="1">
    <name type="scientific">Amphimedon queenslandica</name>
    <name type="common">Sponge</name>
    <dbReference type="NCBI Taxonomy" id="400682"/>
    <lineage>
        <taxon>Eukaryota</taxon>
        <taxon>Metazoa</taxon>
        <taxon>Porifera</taxon>
        <taxon>Demospongiae</taxon>
        <taxon>Heteroscleromorpha</taxon>
        <taxon>Haplosclerida</taxon>
        <taxon>Niphatidae</taxon>
        <taxon>Amphimedon</taxon>
    </lineage>
</organism>
<evidence type="ECO:0000313" key="1">
    <source>
        <dbReference type="EnsemblMetazoa" id="Aqu2.1.07070_001"/>
    </source>
</evidence>
<dbReference type="EnsemblMetazoa" id="Aqu2.1.07070_001">
    <property type="protein sequence ID" value="Aqu2.1.07070_001"/>
    <property type="gene ID" value="Aqu2.1.07070"/>
</dbReference>
<dbReference type="AlphaFoldDB" id="A0A1X7SYS1"/>
<name>A0A1X7SYS1_AMPQE</name>